<dbReference type="PANTHER" id="PTHR34203:SF15">
    <property type="entry name" value="SLL1173 PROTEIN"/>
    <property type="match status" value="1"/>
</dbReference>
<accession>A0A6C0LJT0</accession>
<protein>
    <recommendedName>
        <fullName evidence="1">Methyltransferase FkbM domain-containing protein</fullName>
    </recommendedName>
</protein>
<dbReference type="InterPro" id="IPR006342">
    <property type="entry name" value="FkbM_mtfrase"/>
</dbReference>
<evidence type="ECO:0000313" key="2">
    <source>
        <dbReference type="EMBL" id="QHU31179.1"/>
    </source>
</evidence>
<dbReference type="Pfam" id="PF05050">
    <property type="entry name" value="Methyltransf_21"/>
    <property type="match status" value="1"/>
</dbReference>
<dbReference type="Gene3D" id="3.40.50.150">
    <property type="entry name" value="Vaccinia Virus protein VP39"/>
    <property type="match status" value="1"/>
</dbReference>
<dbReference type="SUPFAM" id="SSF53335">
    <property type="entry name" value="S-adenosyl-L-methionine-dependent methyltransferases"/>
    <property type="match status" value="1"/>
</dbReference>
<organism evidence="2">
    <name type="scientific">viral metagenome</name>
    <dbReference type="NCBI Taxonomy" id="1070528"/>
    <lineage>
        <taxon>unclassified sequences</taxon>
        <taxon>metagenomes</taxon>
        <taxon>organismal metagenomes</taxon>
    </lineage>
</organism>
<dbReference type="PANTHER" id="PTHR34203">
    <property type="entry name" value="METHYLTRANSFERASE, FKBM FAMILY PROTEIN"/>
    <property type="match status" value="1"/>
</dbReference>
<reference evidence="2" key="1">
    <citation type="journal article" date="2020" name="Nature">
        <title>Giant virus diversity and host interactions through global metagenomics.</title>
        <authorList>
            <person name="Schulz F."/>
            <person name="Roux S."/>
            <person name="Paez-Espino D."/>
            <person name="Jungbluth S."/>
            <person name="Walsh D.A."/>
            <person name="Denef V.J."/>
            <person name="McMahon K.D."/>
            <person name="Konstantinidis K.T."/>
            <person name="Eloe-Fadrosh E.A."/>
            <person name="Kyrpides N.C."/>
            <person name="Woyke T."/>
        </authorList>
    </citation>
    <scope>NUCLEOTIDE SEQUENCE</scope>
    <source>
        <strain evidence="2">GVMAG-M-3300027963-21</strain>
    </source>
</reference>
<sequence length="214" mass="24940">MLYFDIGANIGRWAIDNLHHNHSHNNHNNKIIALEPIPKTFEMLRSNTAIYPEVVCLNYAVCNNNGEEITFYDALDIHTLSTLNLEWITDSKSRFHNTPYKKITCPTITIDTLIQSYGVPDLIKIDVEGGEYECITSLTKKANTLCFEWASELDDVSFKCLDYLFSLGYSKFYLQFEDNYVFRPNECDYYDLEKIKAQLLQTTPKKEWGMIWCM</sequence>
<dbReference type="AlphaFoldDB" id="A0A6C0LJT0"/>
<dbReference type="EMBL" id="MN740525">
    <property type="protein sequence ID" value="QHU31179.1"/>
    <property type="molecule type" value="Genomic_DNA"/>
</dbReference>
<feature type="domain" description="Methyltransferase FkbM" evidence="1">
    <location>
        <begin position="5"/>
        <end position="146"/>
    </location>
</feature>
<dbReference type="InterPro" id="IPR029063">
    <property type="entry name" value="SAM-dependent_MTases_sf"/>
</dbReference>
<evidence type="ECO:0000259" key="1">
    <source>
        <dbReference type="Pfam" id="PF05050"/>
    </source>
</evidence>
<dbReference type="NCBIfam" id="TIGR01444">
    <property type="entry name" value="fkbM_fam"/>
    <property type="match status" value="1"/>
</dbReference>
<name>A0A6C0LJT0_9ZZZZ</name>
<dbReference type="InterPro" id="IPR052514">
    <property type="entry name" value="SAM-dependent_MTase"/>
</dbReference>
<proteinExistence type="predicted"/>